<comment type="caution">
    <text evidence="2">The sequence shown here is derived from an EMBL/GenBank/DDBJ whole genome shotgun (WGS) entry which is preliminary data.</text>
</comment>
<dbReference type="EMBL" id="BKCJ011167779">
    <property type="protein sequence ID" value="GFC97721.1"/>
    <property type="molecule type" value="Genomic_DNA"/>
</dbReference>
<name>A0A699SJ31_TANCI</name>
<accession>A0A699SJ31</accession>
<protein>
    <submittedName>
        <fullName evidence="2">Uncharacterized protein</fullName>
    </submittedName>
</protein>
<feature type="region of interest" description="Disordered" evidence="1">
    <location>
        <begin position="1"/>
        <end position="51"/>
    </location>
</feature>
<gene>
    <name evidence="2" type="ORF">Tci_869691</name>
</gene>
<evidence type="ECO:0000256" key="1">
    <source>
        <dbReference type="SAM" id="MobiDB-lite"/>
    </source>
</evidence>
<evidence type="ECO:0000313" key="2">
    <source>
        <dbReference type="EMBL" id="GFC97721.1"/>
    </source>
</evidence>
<dbReference type="AlphaFoldDB" id="A0A699SJ31"/>
<feature type="compositionally biased region" description="Basic and acidic residues" evidence="1">
    <location>
        <begin position="1"/>
        <end position="25"/>
    </location>
</feature>
<sequence>MFRSSLSHEEVKSLPKDDAGNKSTEEPTCVEGSNIDDLGSLDHQIKSTDDFENTNSINTAINAASSSFSPPPALDDFFKMPNLEDIGIFDDAYDDRDEGAEVDYNNLETVILVNPIPSTRFHKDHPKE</sequence>
<reference evidence="2" key="1">
    <citation type="journal article" date="2019" name="Sci. Rep.">
        <title>Draft genome of Tanacetum cinerariifolium, the natural source of mosquito coil.</title>
        <authorList>
            <person name="Yamashiro T."/>
            <person name="Shiraishi A."/>
            <person name="Satake H."/>
            <person name="Nakayama K."/>
        </authorList>
    </citation>
    <scope>NUCLEOTIDE SEQUENCE</scope>
</reference>
<organism evidence="2">
    <name type="scientific">Tanacetum cinerariifolium</name>
    <name type="common">Dalmatian daisy</name>
    <name type="synonym">Chrysanthemum cinerariifolium</name>
    <dbReference type="NCBI Taxonomy" id="118510"/>
    <lineage>
        <taxon>Eukaryota</taxon>
        <taxon>Viridiplantae</taxon>
        <taxon>Streptophyta</taxon>
        <taxon>Embryophyta</taxon>
        <taxon>Tracheophyta</taxon>
        <taxon>Spermatophyta</taxon>
        <taxon>Magnoliopsida</taxon>
        <taxon>eudicotyledons</taxon>
        <taxon>Gunneridae</taxon>
        <taxon>Pentapetalae</taxon>
        <taxon>asterids</taxon>
        <taxon>campanulids</taxon>
        <taxon>Asterales</taxon>
        <taxon>Asteraceae</taxon>
        <taxon>Asteroideae</taxon>
        <taxon>Anthemideae</taxon>
        <taxon>Anthemidinae</taxon>
        <taxon>Tanacetum</taxon>
    </lineage>
</organism>
<proteinExistence type="predicted"/>